<accession>A0A166X0N1</accession>
<keyword evidence="2" id="KW-0472">Membrane</keyword>
<dbReference type="STRING" id="436010.A0A166X0N1"/>
<feature type="compositionally biased region" description="Polar residues" evidence="1">
    <location>
        <begin position="311"/>
        <end position="322"/>
    </location>
</feature>
<dbReference type="OrthoDB" id="195231at2759"/>
<evidence type="ECO:0000313" key="4">
    <source>
        <dbReference type="EMBL" id="KZP34306.1"/>
    </source>
</evidence>
<reference evidence="4" key="1">
    <citation type="journal article" date="2016" name="Mol. Biol. Evol.">
        <title>Comparative Genomics of Early-Diverging Mushroom-Forming Fungi Provides Insights into the Origins of Lignocellulose Decay Capabilities.</title>
        <authorList>
            <person name="Nagy L.G."/>
            <person name="Riley R."/>
            <person name="Tritt A."/>
            <person name="Adam C."/>
            <person name="Daum C."/>
            <person name="Floudas D."/>
            <person name="Sun H."/>
            <person name="Yadav J.S."/>
            <person name="Pangilinan J."/>
            <person name="Larsson K.H."/>
            <person name="Matsuura K."/>
            <person name="Barry K."/>
            <person name="Labutti K."/>
            <person name="Kuo R."/>
            <person name="Ohm R.A."/>
            <person name="Bhattacharya S.S."/>
            <person name="Shirouzu T."/>
            <person name="Yoshinaga Y."/>
            <person name="Martin F.M."/>
            <person name="Grigoriev I.V."/>
            <person name="Hibbett D.S."/>
        </authorList>
    </citation>
    <scope>NUCLEOTIDE SEQUENCE [LARGE SCALE GENOMIC DNA]</scope>
    <source>
        <strain evidence="4">CBS 109695</strain>
    </source>
</reference>
<feature type="chain" id="PRO_5007882116" evidence="3">
    <location>
        <begin position="19"/>
        <end position="353"/>
    </location>
</feature>
<dbReference type="EMBL" id="KV417480">
    <property type="protein sequence ID" value="KZP34306.1"/>
    <property type="molecule type" value="Genomic_DNA"/>
</dbReference>
<organism evidence="4">
    <name type="scientific">Athelia psychrophila</name>
    <dbReference type="NCBI Taxonomy" id="1759441"/>
    <lineage>
        <taxon>Eukaryota</taxon>
        <taxon>Fungi</taxon>
        <taxon>Dikarya</taxon>
        <taxon>Basidiomycota</taxon>
        <taxon>Agaricomycotina</taxon>
        <taxon>Agaricomycetes</taxon>
        <taxon>Agaricomycetidae</taxon>
        <taxon>Atheliales</taxon>
        <taxon>Atheliaceae</taxon>
        <taxon>Athelia</taxon>
    </lineage>
</organism>
<evidence type="ECO:0000256" key="2">
    <source>
        <dbReference type="SAM" id="Phobius"/>
    </source>
</evidence>
<feature type="signal peptide" evidence="3">
    <location>
        <begin position="1"/>
        <end position="18"/>
    </location>
</feature>
<protein>
    <submittedName>
        <fullName evidence="4">Uncharacterized protein</fullName>
    </submittedName>
</protein>
<proteinExistence type="predicted"/>
<dbReference type="AlphaFoldDB" id="A0A166X0N1"/>
<feature type="compositionally biased region" description="Low complexity" evidence="1">
    <location>
        <begin position="297"/>
        <end position="310"/>
    </location>
</feature>
<keyword evidence="2" id="KW-1133">Transmembrane helix</keyword>
<keyword evidence="3" id="KW-0732">Signal</keyword>
<evidence type="ECO:0000256" key="3">
    <source>
        <dbReference type="SAM" id="SignalP"/>
    </source>
</evidence>
<evidence type="ECO:0000256" key="1">
    <source>
        <dbReference type="SAM" id="MobiDB-lite"/>
    </source>
</evidence>
<feature type="transmembrane region" description="Helical" evidence="2">
    <location>
        <begin position="232"/>
        <end position="256"/>
    </location>
</feature>
<feature type="region of interest" description="Disordered" evidence="1">
    <location>
        <begin position="296"/>
        <end position="353"/>
    </location>
</feature>
<feature type="non-terminal residue" evidence="4">
    <location>
        <position position="1"/>
    </location>
</feature>
<gene>
    <name evidence="4" type="ORF">FIBSPDRAFT_771818</name>
</gene>
<sequence>MRLTTLFFFACSVSTALAGSLTKGQNCSVGENRLQVGNYAFYSMCDTHTFCNGTSGVCEVKGCRKDQFPYGYNHTLTDPPPPLCLKGEFCPDEGDACQPQMEVSSPCQLNRDDQCAPPPNYADLADRTPYGLNKNGSVCLNGQCMWANATLGTACAVENTPYIGYSADSEFIYIVSRHNCIGGTYCDSQNLVCVRNNQFGESCTADKECETYNCLDSGICGKGPQEPNHVPIYVYILVAVGILGGMIATLITLFIFHRRTRDSMREQRAQYYREQQAFRQDLDNMRQSARISIMSMSSKGGANANGGSSNRSTMYSTKSGPKSLSVPLLTHGRVPRASGLRQQLTGDTDDEDE</sequence>
<name>A0A166X0N1_9AGAM</name>
<keyword evidence="2" id="KW-0812">Transmembrane</keyword>